<dbReference type="GO" id="GO:0055085">
    <property type="term" value="P:transmembrane transport"/>
    <property type="evidence" value="ECO:0007669"/>
    <property type="project" value="InterPro"/>
</dbReference>
<dbReference type="SUPFAM" id="SSF161098">
    <property type="entry name" value="MetI-like"/>
    <property type="match status" value="1"/>
</dbReference>
<protein>
    <submittedName>
        <fullName evidence="10">Multiple sugar transport system permease protein</fullName>
    </submittedName>
</protein>
<comment type="caution">
    <text evidence="10">The sequence shown here is derived from an EMBL/GenBank/DDBJ whole genome shotgun (WGS) entry which is preliminary data.</text>
</comment>
<evidence type="ECO:0000313" key="10">
    <source>
        <dbReference type="EMBL" id="TQJ08730.1"/>
    </source>
</evidence>
<reference evidence="10 11" key="1">
    <citation type="submission" date="2019-06" db="EMBL/GenBank/DDBJ databases">
        <title>Sequencing the genomes of 1000 actinobacteria strains.</title>
        <authorList>
            <person name="Klenk H.-P."/>
        </authorList>
    </citation>
    <scope>NUCLEOTIDE SEQUENCE [LARGE SCALE GENOMIC DNA]</scope>
    <source>
        <strain evidence="10 11">DSM 18607</strain>
    </source>
</reference>
<dbReference type="Proteomes" id="UP000317893">
    <property type="component" value="Unassembled WGS sequence"/>
</dbReference>
<evidence type="ECO:0000256" key="3">
    <source>
        <dbReference type="ARBA" id="ARBA00022475"/>
    </source>
</evidence>
<feature type="transmembrane region" description="Helical" evidence="7">
    <location>
        <begin position="38"/>
        <end position="56"/>
    </location>
</feature>
<feature type="transmembrane region" description="Helical" evidence="7">
    <location>
        <begin position="268"/>
        <end position="287"/>
    </location>
</feature>
<feature type="transmembrane region" description="Helical" evidence="7">
    <location>
        <begin position="168"/>
        <end position="190"/>
    </location>
</feature>
<keyword evidence="4 7" id="KW-0812">Transmembrane</keyword>
<feature type="transmembrane region" description="Helical" evidence="7">
    <location>
        <begin position="211"/>
        <end position="232"/>
    </location>
</feature>
<dbReference type="CDD" id="cd06261">
    <property type="entry name" value="TM_PBP2"/>
    <property type="match status" value="1"/>
</dbReference>
<evidence type="ECO:0000313" key="11">
    <source>
        <dbReference type="Proteomes" id="UP000317893"/>
    </source>
</evidence>
<dbReference type="PANTHER" id="PTHR43744:SF3">
    <property type="entry name" value="LACTOSE TRANSPORT SYSTEM PERMEASE PROTEIN LACG"/>
    <property type="match status" value="1"/>
</dbReference>
<name>A0A542E044_9MICO</name>
<feature type="transmembrane region" description="Helical" evidence="7">
    <location>
        <begin position="132"/>
        <end position="156"/>
    </location>
</feature>
<dbReference type="AlphaFoldDB" id="A0A542E044"/>
<feature type="region of interest" description="Disordered" evidence="8">
    <location>
        <begin position="1"/>
        <end position="26"/>
    </location>
</feature>
<feature type="transmembrane region" description="Helical" evidence="7">
    <location>
        <begin position="100"/>
        <end position="120"/>
    </location>
</feature>
<dbReference type="InterPro" id="IPR035906">
    <property type="entry name" value="MetI-like_sf"/>
</dbReference>
<keyword evidence="5 7" id="KW-1133">Transmembrane helix</keyword>
<keyword evidence="3" id="KW-1003">Cell membrane</keyword>
<evidence type="ECO:0000259" key="9">
    <source>
        <dbReference type="PROSITE" id="PS50928"/>
    </source>
</evidence>
<keyword evidence="11" id="KW-1185">Reference proteome</keyword>
<dbReference type="GO" id="GO:0005886">
    <property type="term" value="C:plasma membrane"/>
    <property type="evidence" value="ECO:0007669"/>
    <property type="project" value="UniProtKB-SubCell"/>
</dbReference>
<comment type="subcellular location">
    <subcellularLocation>
        <location evidence="1 7">Cell membrane</location>
        <topology evidence="1 7">Multi-pass membrane protein</topology>
    </subcellularLocation>
</comment>
<dbReference type="RefSeq" id="WP_211355985.1">
    <property type="nucleotide sequence ID" value="NZ_BAAAPR010000004.1"/>
</dbReference>
<evidence type="ECO:0000256" key="5">
    <source>
        <dbReference type="ARBA" id="ARBA00022989"/>
    </source>
</evidence>
<keyword evidence="10" id="KW-0762">Sugar transport</keyword>
<keyword evidence="2 7" id="KW-0813">Transport</keyword>
<feature type="compositionally biased region" description="Low complexity" evidence="8">
    <location>
        <begin position="1"/>
        <end position="15"/>
    </location>
</feature>
<feature type="domain" description="ABC transmembrane type-1" evidence="9">
    <location>
        <begin position="97"/>
        <end position="287"/>
    </location>
</feature>
<proteinExistence type="inferred from homology"/>
<evidence type="ECO:0000256" key="7">
    <source>
        <dbReference type="RuleBase" id="RU363032"/>
    </source>
</evidence>
<gene>
    <name evidence="10" type="ORF">FB458_1822</name>
</gene>
<dbReference type="PANTHER" id="PTHR43744">
    <property type="entry name" value="ABC TRANSPORTER PERMEASE PROTEIN MG189-RELATED-RELATED"/>
    <property type="match status" value="1"/>
</dbReference>
<comment type="similarity">
    <text evidence="7">Belongs to the binding-protein-dependent transport system permease family.</text>
</comment>
<accession>A0A542E044</accession>
<sequence length="301" mass="33132">MSTLTAPRPTTAAPVPARPPHSPWPRRRARLRSLGPRYLALLLLLALTVGPLLWQLSASLKGRSEPVYGPDATLLPRHPSFQAYLTIFDQVPMALYIRNSLIMCALGMVSQLVFPTLAGFMLSRKGWRGTTVFNLLLVASMMFPFEAVMVSLFLMTQSMGLVDSFVGVWLPGAISAVNVFIMRAAFSAVPDEVEDAALLDGATEWQRFSRVYLPAAKGALTVVAINSFISAWDDFLWPFIVLRSENHFTLSLGLSRLAQSSLGYDPRVVMAGSMIAIVPIIVLFVLAQRWFYRGVSEGAVK</sequence>
<dbReference type="Pfam" id="PF00528">
    <property type="entry name" value="BPD_transp_1"/>
    <property type="match status" value="1"/>
</dbReference>
<dbReference type="Gene3D" id="1.10.3720.10">
    <property type="entry name" value="MetI-like"/>
    <property type="match status" value="1"/>
</dbReference>
<evidence type="ECO:0000256" key="4">
    <source>
        <dbReference type="ARBA" id="ARBA00022692"/>
    </source>
</evidence>
<organism evidence="10 11">
    <name type="scientific">Lapillicoccus jejuensis</name>
    <dbReference type="NCBI Taxonomy" id="402171"/>
    <lineage>
        <taxon>Bacteria</taxon>
        <taxon>Bacillati</taxon>
        <taxon>Actinomycetota</taxon>
        <taxon>Actinomycetes</taxon>
        <taxon>Micrococcales</taxon>
        <taxon>Intrasporangiaceae</taxon>
        <taxon>Lapillicoccus</taxon>
    </lineage>
</organism>
<dbReference type="PROSITE" id="PS50928">
    <property type="entry name" value="ABC_TM1"/>
    <property type="match status" value="1"/>
</dbReference>
<evidence type="ECO:0000256" key="2">
    <source>
        <dbReference type="ARBA" id="ARBA00022448"/>
    </source>
</evidence>
<dbReference type="InterPro" id="IPR000515">
    <property type="entry name" value="MetI-like"/>
</dbReference>
<evidence type="ECO:0000256" key="1">
    <source>
        <dbReference type="ARBA" id="ARBA00004651"/>
    </source>
</evidence>
<evidence type="ECO:0000256" key="6">
    <source>
        <dbReference type="ARBA" id="ARBA00023136"/>
    </source>
</evidence>
<keyword evidence="6 7" id="KW-0472">Membrane</keyword>
<evidence type="ECO:0000256" key="8">
    <source>
        <dbReference type="SAM" id="MobiDB-lite"/>
    </source>
</evidence>
<dbReference type="EMBL" id="VFMN01000001">
    <property type="protein sequence ID" value="TQJ08730.1"/>
    <property type="molecule type" value="Genomic_DNA"/>
</dbReference>